<keyword evidence="1" id="KW-0732">Signal</keyword>
<dbReference type="eggNOG" id="ENOG50343W5">
    <property type="taxonomic scope" value="Bacteria"/>
</dbReference>
<keyword evidence="3" id="KW-1185">Reference proteome</keyword>
<evidence type="ECO:0000313" key="2">
    <source>
        <dbReference type="EMBL" id="ARX83027.1"/>
    </source>
</evidence>
<name>A0A1Z1W9F1_9ACTN</name>
<feature type="chain" id="PRO_5039695757" description="Lipoprotein" evidence="1">
    <location>
        <begin position="22"/>
        <end position="140"/>
    </location>
</feature>
<protein>
    <recommendedName>
        <fullName evidence="4">Lipoprotein</fullName>
    </recommendedName>
</protein>
<dbReference type="KEGG" id="salf:SMD44_02441"/>
<evidence type="ECO:0008006" key="4">
    <source>
        <dbReference type="Google" id="ProtNLM"/>
    </source>
</evidence>
<dbReference type="OrthoDB" id="5114877at2"/>
<dbReference type="AlphaFoldDB" id="A0A1Z1W9F1"/>
<organism evidence="2 3">
    <name type="scientific">Streptomyces alboflavus</name>
    <dbReference type="NCBI Taxonomy" id="67267"/>
    <lineage>
        <taxon>Bacteria</taxon>
        <taxon>Bacillati</taxon>
        <taxon>Actinomycetota</taxon>
        <taxon>Actinomycetes</taxon>
        <taxon>Kitasatosporales</taxon>
        <taxon>Streptomycetaceae</taxon>
        <taxon>Streptomyces</taxon>
    </lineage>
</organism>
<evidence type="ECO:0000313" key="3">
    <source>
        <dbReference type="Proteomes" id="UP000195880"/>
    </source>
</evidence>
<proteinExistence type="predicted"/>
<accession>A0A1Z1W9F1</accession>
<sequence length="140" mass="14293">MRKMVWAAGALSATTLGLVIAAGLAAGAGDGSGGDGAADGAPRAATGTLEQLAAKAECAPDIQTNADELRQAKCQNEDGRFVLATFATDRGERDWLNAAKDYGGTYLVGRKWVAVGDPAVVDALRGRLGGTVERASHHSP</sequence>
<dbReference type="STRING" id="67267.GCA_000716675_04425"/>
<gene>
    <name evidence="2" type="ORF">SMD44_02441</name>
</gene>
<dbReference type="Proteomes" id="UP000195880">
    <property type="component" value="Chromosome"/>
</dbReference>
<dbReference type="EMBL" id="CP021748">
    <property type="protein sequence ID" value="ARX83027.1"/>
    <property type="molecule type" value="Genomic_DNA"/>
</dbReference>
<reference evidence="2 3" key="1">
    <citation type="submission" date="2017-05" db="EMBL/GenBank/DDBJ databases">
        <title>Streptomyces alboflavus Genome sequencing and assembly.</title>
        <authorList>
            <person name="Wang Y."/>
            <person name="Du B."/>
            <person name="Ding Y."/>
            <person name="Liu H."/>
            <person name="Hou Q."/>
            <person name="Liu K."/>
            <person name="Wang C."/>
            <person name="Yao L."/>
        </authorList>
    </citation>
    <scope>NUCLEOTIDE SEQUENCE [LARGE SCALE GENOMIC DNA]</scope>
    <source>
        <strain evidence="2 3">MDJK44</strain>
    </source>
</reference>
<feature type="signal peptide" evidence="1">
    <location>
        <begin position="1"/>
        <end position="21"/>
    </location>
</feature>
<evidence type="ECO:0000256" key="1">
    <source>
        <dbReference type="SAM" id="SignalP"/>
    </source>
</evidence>